<dbReference type="InParanoid" id="A0A067MJN6"/>
<sequence>MATFEVHGEPGLWRGREEAKGPRTLEQELVIAGDFGGHRAGERRDCVEPAVGCGGAQVVRCGQFSGEELGVEEVHLPPISIMQPPLRSYRNRIPSSGMRLGEGQHTSDVLDLDELSTVMISLILSMHG</sequence>
<proteinExistence type="predicted"/>
<gene>
    <name evidence="1" type="ORF">BOTBODRAFT_55107</name>
</gene>
<reference evidence="2" key="1">
    <citation type="journal article" date="2014" name="Proc. Natl. Acad. Sci. U.S.A.">
        <title>Extensive sampling of basidiomycete genomes demonstrates inadequacy of the white-rot/brown-rot paradigm for wood decay fungi.</title>
        <authorList>
            <person name="Riley R."/>
            <person name="Salamov A.A."/>
            <person name="Brown D.W."/>
            <person name="Nagy L.G."/>
            <person name="Floudas D."/>
            <person name="Held B.W."/>
            <person name="Levasseur A."/>
            <person name="Lombard V."/>
            <person name="Morin E."/>
            <person name="Otillar R."/>
            <person name="Lindquist E.A."/>
            <person name="Sun H."/>
            <person name="LaButti K.M."/>
            <person name="Schmutz J."/>
            <person name="Jabbour D."/>
            <person name="Luo H."/>
            <person name="Baker S.E."/>
            <person name="Pisabarro A.G."/>
            <person name="Walton J.D."/>
            <person name="Blanchette R.A."/>
            <person name="Henrissat B."/>
            <person name="Martin F."/>
            <person name="Cullen D."/>
            <person name="Hibbett D.S."/>
            <person name="Grigoriev I.V."/>
        </authorList>
    </citation>
    <scope>NUCLEOTIDE SEQUENCE [LARGE SCALE GENOMIC DNA]</scope>
    <source>
        <strain evidence="2">FD-172 SS1</strain>
    </source>
</reference>
<dbReference type="Proteomes" id="UP000027195">
    <property type="component" value="Unassembled WGS sequence"/>
</dbReference>
<dbReference type="AlphaFoldDB" id="A0A067MJN6"/>
<evidence type="ECO:0000313" key="1">
    <source>
        <dbReference type="EMBL" id="KDQ14925.1"/>
    </source>
</evidence>
<dbReference type="HOGENOM" id="CLU_1959221_0_0_1"/>
<organism evidence="1 2">
    <name type="scientific">Botryobasidium botryosum (strain FD-172 SS1)</name>
    <dbReference type="NCBI Taxonomy" id="930990"/>
    <lineage>
        <taxon>Eukaryota</taxon>
        <taxon>Fungi</taxon>
        <taxon>Dikarya</taxon>
        <taxon>Basidiomycota</taxon>
        <taxon>Agaricomycotina</taxon>
        <taxon>Agaricomycetes</taxon>
        <taxon>Cantharellales</taxon>
        <taxon>Botryobasidiaceae</taxon>
        <taxon>Botryobasidium</taxon>
    </lineage>
</organism>
<protein>
    <submittedName>
        <fullName evidence="1">Uncharacterized protein</fullName>
    </submittedName>
</protein>
<dbReference type="EMBL" id="KL198035">
    <property type="protein sequence ID" value="KDQ14925.1"/>
    <property type="molecule type" value="Genomic_DNA"/>
</dbReference>
<keyword evidence="2" id="KW-1185">Reference proteome</keyword>
<accession>A0A067MJN6</accession>
<name>A0A067MJN6_BOTB1</name>
<evidence type="ECO:0000313" key="2">
    <source>
        <dbReference type="Proteomes" id="UP000027195"/>
    </source>
</evidence>